<dbReference type="EMBL" id="CP069110">
    <property type="protein sequence ID" value="QSS59893.1"/>
    <property type="molecule type" value="Genomic_DNA"/>
</dbReference>
<accession>A0A8A1M571</accession>
<dbReference type="AlphaFoldDB" id="A0A8A1M571"/>
<dbReference type="VEuPathDB" id="FungiDB:I7I51_04689"/>
<evidence type="ECO:0000313" key="2">
    <source>
        <dbReference type="Proteomes" id="UP000663671"/>
    </source>
</evidence>
<proteinExistence type="predicted"/>
<gene>
    <name evidence="1" type="ORF">I7I51_04689</name>
</gene>
<dbReference type="Proteomes" id="UP000663671">
    <property type="component" value="Chromosome 4"/>
</dbReference>
<reference evidence="1" key="1">
    <citation type="submission" date="2021-01" db="EMBL/GenBank/DDBJ databases">
        <title>Chromosome-level genome assembly of a human fungal pathogen reveals clustering of transcriptionally co-regulated genes.</title>
        <authorList>
            <person name="Voorhies M."/>
            <person name="Cohen S."/>
            <person name="Shea T.P."/>
            <person name="Petrus S."/>
            <person name="Munoz J.F."/>
            <person name="Poplawski S."/>
            <person name="Goldman W.E."/>
            <person name="Michael T."/>
            <person name="Cuomo C.A."/>
            <person name="Sil A."/>
            <person name="Beyhan S."/>
        </authorList>
    </citation>
    <scope>NUCLEOTIDE SEQUENCE</scope>
    <source>
        <strain evidence="1">WU24</strain>
    </source>
</reference>
<evidence type="ECO:0000313" key="1">
    <source>
        <dbReference type="EMBL" id="QSS59893.1"/>
    </source>
</evidence>
<sequence length="178" mass="19287">MASLGYPGFNRFPCERSVSKLGDVDFWCALGPSARKRCEACASAGKSCKPARDTPLLRRVMRGRAFIFTGVAAGEDMARHKESLRRLVKRLDAPRLAVLSARGRAGANRRAAATPARMQVLEAVVVPGPSRAEAEEEEEVVEEDMGVLSSGGLGAEGLIEEDLVEEELAGEPDFTRWK</sequence>
<dbReference type="OrthoDB" id="10442336at2759"/>
<organism evidence="1 2">
    <name type="scientific">Ajellomyces capsulatus</name>
    <name type="common">Darling's disease fungus</name>
    <name type="synonym">Histoplasma capsulatum</name>
    <dbReference type="NCBI Taxonomy" id="5037"/>
    <lineage>
        <taxon>Eukaryota</taxon>
        <taxon>Fungi</taxon>
        <taxon>Dikarya</taxon>
        <taxon>Ascomycota</taxon>
        <taxon>Pezizomycotina</taxon>
        <taxon>Eurotiomycetes</taxon>
        <taxon>Eurotiomycetidae</taxon>
        <taxon>Onygenales</taxon>
        <taxon>Ajellomycetaceae</taxon>
        <taxon>Histoplasma</taxon>
    </lineage>
</organism>
<name>A0A8A1M571_AJECA</name>
<protein>
    <submittedName>
        <fullName evidence="1">Peptidase family M20/M25/M40 protein</fullName>
    </submittedName>
</protein>